<reference evidence="1 2" key="1">
    <citation type="submission" date="2020-02" db="EMBL/GenBank/DDBJ databases">
        <title>A chromosome-scale genome assembly of the black bullhead catfish (Ameiurus melas).</title>
        <authorList>
            <person name="Wen M."/>
            <person name="Zham M."/>
            <person name="Cabau C."/>
            <person name="Klopp C."/>
            <person name="Donnadieu C."/>
            <person name="Roques C."/>
            <person name="Bouchez O."/>
            <person name="Lampietro C."/>
            <person name="Jouanno E."/>
            <person name="Herpin A."/>
            <person name="Louis A."/>
            <person name="Berthelot C."/>
            <person name="Parey E."/>
            <person name="Roest-Crollius H."/>
            <person name="Braasch I."/>
            <person name="Postlethwait J."/>
            <person name="Robinson-Rechavi M."/>
            <person name="Echchiki A."/>
            <person name="Begum T."/>
            <person name="Montfort J."/>
            <person name="Schartl M."/>
            <person name="Bobe J."/>
            <person name="Guiguen Y."/>
        </authorList>
    </citation>
    <scope>NUCLEOTIDE SEQUENCE [LARGE SCALE GENOMIC DNA]</scope>
    <source>
        <strain evidence="1">M_S1</strain>
        <tissue evidence="1">Blood</tissue>
    </source>
</reference>
<dbReference type="Proteomes" id="UP000593565">
    <property type="component" value="Unassembled WGS sequence"/>
</dbReference>
<protein>
    <submittedName>
        <fullName evidence="1">Uncharacterized protein</fullName>
    </submittedName>
</protein>
<keyword evidence="2" id="KW-1185">Reference proteome</keyword>
<proteinExistence type="predicted"/>
<organism evidence="1 2">
    <name type="scientific">Ameiurus melas</name>
    <name type="common">Black bullhead</name>
    <name type="synonym">Silurus melas</name>
    <dbReference type="NCBI Taxonomy" id="219545"/>
    <lineage>
        <taxon>Eukaryota</taxon>
        <taxon>Metazoa</taxon>
        <taxon>Chordata</taxon>
        <taxon>Craniata</taxon>
        <taxon>Vertebrata</taxon>
        <taxon>Euteleostomi</taxon>
        <taxon>Actinopterygii</taxon>
        <taxon>Neopterygii</taxon>
        <taxon>Teleostei</taxon>
        <taxon>Ostariophysi</taxon>
        <taxon>Siluriformes</taxon>
        <taxon>Ictaluridae</taxon>
        <taxon>Ameiurus</taxon>
    </lineage>
</organism>
<evidence type="ECO:0000313" key="1">
    <source>
        <dbReference type="EMBL" id="KAF4092283.1"/>
    </source>
</evidence>
<gene>
    <name evidence="1" type="ORF">AMELA_G00019050</name>
</gene>
<sequence>MRSNESYGYSLTVFSGDQPAVFHLRHADRGKAIARIPNPFMDPDIIYFCSCVHVFCYIRHSQAHCHREGESGTSIAHSSLIY</sequence>
<dbReference type="EMBL" id="JAAGNN010000002">
    <property type="protein sequence ID" value="KAF4092283.1"/>
    <property type="molecule type" value="Genomic_DNA"/>
</dbReference>
<accession>A0A7J6BB44</accession>
<name>A0A7J6BB44_AMEME</name>
<comment type="caution">
    <text evidence="1">The sequence shown here is derived from an EMBL/GenBank/DDBJ whole genome shotgun (WGS) entry which is preliminary data.</text>
</comment>
<dbReference type="AlphaFoldDB" id="A0A7J6BB44"/>
<evidence type="ECO:0000313" key="2">
    <source>
        <dbReference type="Proteomes" id="UP000593565"/>
    </source>
</evidence>